<reference evidence="1" key="1">
    <citation type="journal article" date="2023" name="Mol. Phylogenet. Evol.">
        <title>Genome-scale phylogeny and comparative genomics of the fungal order Sordariales.</title>
        <authorList>
            <person name="Hensen N."/>
            <person name="Bonometti L."/>
            <person name="Westerberg I."/>
            <person name="Brannstrom I.O."/>
            <person name="Guillou S."/>
            <person name="Cros-Aarteil S."/>
            <person name="Calhoun S."/>
            <person name="Haridas S."/>
            <person name="Kuo A."/>
            <person name="Mondo S."/>
            <person name="Pangilinan J."/>
            <person name="Riley R."/>
            <person name="LaButti K."/>
            <person name="Andreopoulos B."/>
            <person name="Lipzen A."/>
            <person name="Chen C."/>
            <person name="Yan M."/>
            <person name="Daum C."/>
            <person name="Ng V."/>
            <person name="Clum A."/>
            <person name="Steindorff A."/>
            <person name="Ohm R.A."/>
            <person name="Martin F."/>
            <person name="Silar P."/>
            <person name="Natvig D.O."/>
            <person name="Lalanne C."/>
            <person name="Gautier V."/>
            <person name="Ament-Velasquez S.L."/>
            <person name="Kruys A."/>
            <person name="Hutchinson M.I."/>
            <person name="Powell A.J."/>
            <person name="Barry K."/>
            <person name="Miller A.N."/>
            <person name="Grigoriev I.V."/>
            <person name="Debuchy R."/>
            <person name="Gladieux P."/>
            <person name="Hiltunen Thoren M."/>
            <person name="Johannesson H."/>
        </authorList>
    </citation>
    <scope>NUCLEOTIDE SEQUENCE</scope>
    <source>
        <strain evidence="1">CBS 103.79</strain>
    </source>
</reference>
<dbReference type="AlphaFoldDB" id="A0AAN6MHC1"/>
<organism evidence="1 2">
    <name type="scientific">Staphylotrichum tortipilum</name>
    <dbReference type="NCBI Taxonomy" id="2831512"/>
    <lineage>
        <taxon>Eukaryota</taxon>
        <taxon>Fungi</taxon>
        <taxon>Dikarya</taxon>
        <taxon>Ascomycota</taxon>
        <taxon>Pezizomycotina</taxon>
        <taxon>Sordariomycetes</taxon>
        <taxon>Sordariomycetidae</taxon>
        <taxon>Sordariales</taxon>
        <taxon>Chaetomiaceae</taxon>
        <taxon>Staphylotrichum</taxon>
    </lineage>
</organism>
<name>A0AAN6MHC1_9PEZI</name>
<evidence type="ECO:0000313" key="1">
    <source>
        <dbReference type="EMBL" id="KAK3900118.1"/>
    </source>
</evidence>
<feature type="non-terminal residue" evidence="1">
    <location>
        <position position="354"/>
    </location>
</feature>
<sequence>MRTVRIDNFSGNDHAYIAYLYTTVTGLPLPQCIHQLEEEVKVRRSQSSQSPQPRGLCFELWVPPKQGVPSDRPPVDGWKKSTKTFFEGLPKTEDEWHEKRESLHLSTADDILRTADFLTAVRRDNNGCSGAHAAEPTLQLALTAFGRNVGFNLASDGIRRLTARFLPLVFLATCCVAIHQGHPVESVDAAQIAFLKASRGTCDEGPKSLAKDRAAVRWLIGEMQRLFRRGLRHRAFELFLLAGRGMHFYKDDCPKDPKANAEFTALIPSWDVEPEIQASLPFFIPFFVMLHFGEGMVQYLTICEALELNILNQEDDFRRFQQTYASRKLVVYQLTVSCIQPPNRPRKLRKHAPK</sequence>
<reference evidence="1" key="2">
    <citation type="submission" date="2023-05" db="EMBL/GenBank/DDBJ databases">
        <authorList>
            <consortium name="Lawrence Berkeley National Laboratory"/>
            <person name="Steindorff A."/>
            <person name="Hensen N."/>
            <person name="Bonometti L."/>
            <person name="Westerberg I."/>
            <person name="Brannstrom I.O."/>
            <person name="Guillou S."/>
            <person name="Cros-Aarteil S."/>
            <person name="Calhoun S."/>
            <person name="Haridas S."/>
            <person name="Kuo A."/>
            <person name="Mondo S."/>
            <person name="Pangilinan J."/>
            <person name="Riley R."/>
            <person name="Labutti K."/>
            <person name="Andreopoulos B."/>
            <person name="Lipzen A."/>
            <person name="Chen C."/>
            <person name="Yanf M."/>
            <person name="Daum C."/>
            <person name="Ng V."/>
            <person name="Clum A."/>
            <person name="Ohm R."/>
            <person name="Martin F."/>
            <person name="Silar P."/>
            <person name="Natvig D."/>
            <person name="Lalanne C."/>
            <person name="Gautier V."/>
            <person name="Ament-Velasquez S.L."/>
            <person name="Kruys A."/>
            <person name="Hutchinson M.I."/>
            <person name="Powell A.J."/>
            <person name="Barry K."/>
            <person name="Miller A.N."/>
            <person name="Grigoriev I.V."/>
            <person name="Debuchy R."/>
            <person name="Gladieux P."/>
            <person name="Thoren M.H."/>
            <person name="Johannesson H."/>
        </authorList>
    </citation>
    <scope>NUCLEOTIDE SEQUENCE</scope>
    <source>
        <strain evidence="1">CBS 103.79</strain>
    </source>
</reference>
<gene>
    <name evidence="1" type="ORF">C8A05DRAFT_17542</name>
</gene>
<dbReference type="EMBL" id="MU855704">
    <property type="protein sequence ID" value="KAK3900118.1"/>
    <property type="molecule type" value="Genomic_DNA"/>
</dbReference>
<accession>A0AAN6MHC1</accession>
<comment type="caution">
    <text evidence="1">The sequence shown here is derived from an EMBL/GenBank/DDBJ whole genome shotgun (WGS) entry which is preliminary data.</text>
</comment>
<keyword evidence="2" id="KW-1185">Reference proteome</keyword>
<protein>
    <submittedName>
        <fullName evidence="1">Uncharacterized protein</fullName>
    </submittedName>
</protein>
<evidence type="ECO:0000313" key="2">
    <source>
        <dbReference type="Proteomes" id="UP001303889"/>
    </source>
</evidence>
<dbReference type="Proteomes" id="UP001303889">
    <property type="component" value="Unassembled WGS sequence"/>
</dbReference>
<proteinExistence type="predicted"/>